<comment type="caution">
    <text evidence="1">The sequence shown here is derived from an EMBL/GenBank/DDBJ whole genome shotgun (WGS) entry which is preliminary data.</text>
</comment>
<dbReference type="EMBL" id="JAENGZ010001888">
    <property type="protein sequence ID" value="KAG6945785.1"/>
    <property type="molecule type" value="Genomic_DNA"/>
</dbReference>
<protein>
    <submittedName>
        <fullName evidence="1">Uncharacterized protein</fullName>
    </submittedName>
</protein>
<dbReference type="AlphaFoldDB" id="A0A8T1TSV6"/>
<dbReference type="OrthoDB" id="99415at2759"/>
<sequence>MLHSAACSSWLDDNLRCIKYTFLKIASFLKTQSIRFAAAKVKQHSFNKKVAVAIYFVGSSGGYRELGTAMGMSRSYGMAITTEVVCVLNGQHLNFLLSPWIDLGGVLSRLGLNLGTITWVLLVQLMDLCFQLSVLMPSMDFTAERRILPSLYK</sequence>
<proteinExistence type="predicted"/>
<name>A0A8T1TSV6_9STRA</name>
<evidence type="ECO:0000313" key="1">
    <source>
        <dbReference type="EMBL" id="KAG6945785.1"/>
    </source>
</evidence>
<evidence type="ECO:0000313" key="2">
    <source>
        <dbReference type="Proteomes" id="UP000688947"/>
    </source>
</evidence>
<accession>A0A8T1TSV6</accession>
<gene>
    <name evidence="1" type="ORF">JG687_00017085</name>
</gene>
<organism evidence="1 2">
    <name type="scientific">Phytophthora cactorum</name>
    <dbReference type="NCBI Taxonomy" id="29920"/>
    <lineage>
        <taxon>Eukaryota</taxon>
        <taxon>Sar</taxon>
        <taxon>Stramenopiles</taxon>
        <taxon>Oomycota</taxon>
        <taxon>Peronosporomycetes</taxon>
        <taxon>Peronosporales</taxon>
        <taxon>Peronosporaceae</taxon>
        <taxon>Phytophthora</taxon>
    </lineage>
</organism>
<dbReference type="Proteomes" id="UP000688947">
    <property type="component" value="Unassembled WGS sequence"/>
</dbReference>
<reference evidence="1" key="1">
    <citation type="submission" date="2021-01" db="EMBL/GenBank/DDBJ databases">
        <title>Phytophthora aleatoria, a newly-described species from Pinus radiata is distinct from Phytophthora cactorum isolates based on comparative genomics.</title>
        <authorList>
            <person name="Mcdougal R."/>
            <person name="Panda P."/>
            <person name="Williams N."/>
            <person name="Studholme D.J."/>
        </authorList>
    </citation>
    <scope>NUCLEOTIDE SEQUENCE</scope>
    <source>
        <strain evidence="1">NZFS 3830</strain>
    </source>
</reference>